<dbReference type="RefSeq" id="WP_230867363.1">
    <property type="nucleotide sequence ID" value="NZ_CP046640.1"/>
</dbReference>
<reference evidence="1" key="1">
    <citation type="submission" date="2019-12" db="EMBL/GenBank/DDBJ databases">
        <authorList>
            <person name="zhang j."/>
            <person name="sun C.M."/>
        </authorList>
    </citation>
    <scope>NUCLEOTIDE SEQUENCE</scope>
    <source>
        <strain evidence="1">NS-1</strain>
    </source>
</reference>
<dbReference type="EMBL" id="CP046640">
    <property type="protein sequence ID" value="QTL98956.1"/>
    <property type="molecule type" value="Genomic_DNA"/>
</dbReference>
<evidence type="ECO:0000313" key="2">
    <source>
        <dbReference type="Proteomes" id="UP000665020"/>
    </source>
</evidence>
<name>A0A8A7KAZ4_9FIRM</name>
<sequence length="50" mass="6013">MKLCSLCSRIRSIRVKQELDYYEDLCAECRKKELLLRQVKGVKKERLKLV</sequence>
<dbReference type="KEGG" id="ifn:GM661_13805"/>
<gene>
    <name evidence="1" type="ORF">GM661_13805</name>
</gene>
<evidence type="ECO:0000313" key="1">
    <source>
        <dbReference type="EMBL" id="QTL98956.1"/>
    </source>
</evidence>
<protein>
    <submittedName>
        <fullName evidence="1">Uncharacterized protein</fullName>
    </submittedName>
</protein>
<dbReference type="AlphaFoldDB" id="A0A8A7KAZ4"/>
<keyword evidence="2" id="KW-1185">Reference proteome</keyword>
<organism evidence="1 2">
    <name type="scientific">Iocasia fonsfrigidae</name>
    <dbReference type="NCBI Taxonomy" id="2682810"/>
    <lineage>
        <taxon>Bacteria</taxon>
        <taxon>Bacillati</taxon>
        <taxon>Bacillota</taxon>
        <taxon>Clostridia</taxon>
        <taxon>Halanaerobiales</taxon>
        <taxon>Halanaerobiaceae</taxon>
        <taxon>Iocasia</taxon>
    </lineage>
</organism>
<dbReference type="Proteomes" id="UP000665020">
    <property type="component" value="Chromosome"/>
</dbReference>
<proteinExistence type="predicted"/>
<accession>A0A8A7KAZ4</accession>